<proteinExistence type="inferred from homology"/>
<evidence type="ECO:0000259" key="3">
    <source>
        <dbReference type="Pfam" id="PF00881"/>
    </source>
</evidence>
<dbReference type="GO" id="GO:0016491">
    <property type="term" value="F:oxidoreductase activity"/>
    <property type="evidence" value="ECO:0007669"/>
    <property type="project" value="UniProtKB-KW"/>
</dbReference>
<comment type="similarity">
    <text evidence="1">Belongs to the nitroreductase family.</text>
</comment>
<dbReference type="EMBL" id="WJNH01000003">
    <property type="protein sequence ID" value="MRG85819.1"/>
    <property type="molecule type" value="Genomic_DNA"/>
</dbReference>
<name>A0A6G1X4G8_9BACI</name>
<evidence type="ECO:0000313" key="4">
    <source>
        <dbReference type="EMBL" id="MRG85819.1"/>
    </source>
</evidence>
<dbReference type="Pfam" id="PF00881">
    <property type="entry name" value="Nitroreductase"/>
    <property type="match status" value="1"/>
</dbReference>
<evidence type="ECO:0000313" key="5">
    <source>
        <dbReference type="Proteomes" id="UP000480185"/>
    </source>
</evidence>
<dbReference type="RefSeq" id="WP_323741870.1">
    <property type="nucleotide sequence ID" value="NZ_WJNH01000003.1"/>
</dbReference>
<feature type="domain" description="Nitroreductase" evidence="3">
    <location>
        <begin position="7"/>
        <end position="61"/>
    </location>
</feature>
<dbReference type="AlphaFoldDB" id="A0A6G1X4G8"/>
<evidence type="ECO:0000256" key="2">
    <source>
        <dbReference type="ARBA" id="ARBA00023002"/>
    </source>
</evidence>
<protein>
    <submittedName>
        <fullName evidence="4">Nitroreductase</fullName>
    </submittedName>
</protein>
<dbReference type="InterPro" id="IPR000415">
    <property type="entry name" value="Nitroreductase-like"/>
</dbReference>
<evidence type="ECO:0000256" key="1">
    <source>
        <dbReference type="ARBA" id="ARBA00007118"/>
    </source>
</evidence>
<gene>
    <name evidence="4" type="ORF">GH754_05650</name>
</gene>
<dbReference type="SUPFAM" id="SSF55469">
    <property type="entry name" value="FMN-dependent nitroreductase-like"/>
    <property type="match status" value="1"/>
</dbReference>
<reference evidence="4 5" key="1">
    <citation type="submission" date="2019-11" db="EMBL/GenBank/DDBJ databases">
        <authorList>
            <person name="Li J."/>
        </authorList>
    </citation>
    <scope>NUCLEOTIDE SEQUENCE [LARGE SCALE GENOMIC DNA]</scope>
    <source>
        <strain evidence="4 5">J4</strain>
    </source>
</reference>
<comment type="caution">
    <text evidence="4">The sequence shown here is derived from an EMBL/GenBank/DDBJ whole genome shotgun (WGS) entry which is preliminary data.</text>
</comment>
<dbReference type="InterPro" id="IPR029479">
    <property type="entry name" value="Nitroreductase"/>
</dbReference>
<sequence>MNVKDAIEQRREITKYADKEITKEVLENVLDAAYKAPSGNNLLSREFILVTDATKLEQLSESTPFVPWLKEAKAAVVVTGRPDISKYWVQDASIASGFVWLAAVENGLGAAFGAIYHATDAEESEKRENVVKKALNLPDDRRRRVLSILGLGYPNQELKAKKMLPRESVVYYETM</sequence>
<keyword evidence="2" id="KW-0560">Oxidoreductase</keyword>
<dbReference type="Gene3D" id="3.40.109.10">
    <property type="entry name" value="NADH Oxidase"/>
    <property type="match status" value="1"/>
</dbReference>
<dbReference type="Proteomes" id="UP000480185">
    <property type="component" value="Unassembled WGS sequence"/>
</dbReference>
<dbReference type="PANTHER" id="PTHR43673">
    <property type="entry name" value="NAD(P)H NITROREDUCTASE YDGI-RELATED"/>
    <property type="match status" value="1"/>
</dbReference>
<organism evidence="4 5">
    <name type="scientific">Salinibacillus xinjiangensis</name>
    <dbReference type="NCBI Taxonomy" id="1229268"/>
    <lineage>
        <taxon>Bacteria</taxon>
        <taxon>Bacillati</taxon>
        <taxon>Bacillota</taxon>
        <taxon>Bacilli</taxon>
        <taxon>Bacillales</taxon>
        <taxon>Bacillaceae</taxon>
        <taxon>Salinibacillus</taxon>
    </lineage>
</organism>
<dbReference type="PANTHER" id="PTHR43673:SF10">
    <property type="entry name" value="NADH DEHYDROGENASE_NAD(P)H NITROREDUCTASE XCC3605-RELATED"/>
    <property type="match status" value="1"/>
</dbReference>
<accession>A0A6G1X4G8</accession>
<keyword evidence="5" id="KW-1185">Reference proteome</keyword>